<proteinExistence type="predicted"/>
<dbReference type="PANTHER" id="PTHR32010">
    <property type="entry name" value="PHOTOSYSTEM II STABILITY/ASSEMBLY FACTOR HCF136, CHLOROPLASTIC"/>
    <property type="match status" value="1"/>
</dbReference>
<gene>
    <name evidence="1" type="ORF">Gotri_005969</name>
</gene>
<protein>
    <submittedName>
        <fullName evidence="1">Uncharacterized protein</fullName>
    </submittedName>
</protein>
<dbReference type="Proteomes" id="UP000593568">
    <property type="component" value="Unassembled WGS sequence"/>
</dbReference>
<dbReference type="PANTHER" id="PTHR32010:SF18">
    <property type="entry name" value="DUF789 FAMILY PROTEIN"/>
    <property type="match status" value="1"/>
</dbReference>
<evidence type="ECO:0000313" key="1">
    <source>
        <dbReference type="EMBL" id="MBA0778038.1"/>
    </source>
</evidence>
<reference evidence="1 2" key="1">
    <citation type="journal article" date="2019" name="Genome Biol. Evol.">
        <title>Insights into the evolution of the New World diploid cottons (Gossypium, subgenus Houzingenia) based on genome sequencing.</title>
        <authorList>
            <person name="Grover C.E."/>
            <person name="Arick M.A. 2nd"/>
            <person name="Thrash A."/>
            <person name="Conover J.L."/>
            <person name="Sanders W.S."/>
            <person name="Peterson D.G."/>
            <person name="Frelichowski J.E."/>
            <person name="Scheffler J.A."/>
            <person name="Scheffler B.E."/>
            <person name="Wendel J.F."/>
        </authorList>
    </citation>
    <scope>NUCLEOTIDE SEQUENCE [LARGE SCALE GENOMIC DNA]</scope>
    <source>
        <strain evidence="1">8</strain>
        <tissue evidence="1">Leaf</tissue>
    </source>
</reference>
<dbReference type="AlphaFoldDB" id="A0A7J9EYR7"/>
<comment type="caution">
    <text evidence="1">The sequence shown here is derived from an EMBL/GenBank/DDBJ whole genome shotgun (WGS) entry which is preliminary data.</text>
</comment>
<keyword evidence="2" id="KW-1185">Reference proteome</keyword>
<name>A0A7J9EYR7_9ROSI</name>
<accession>A0A7J9EYR7</accession>
<feature type="non-terminal residue" evidence="1">
    <location>
        <position position="38"/>
    </location>
</feature>
<organism evidence="1 2">
    <name type="scientific">Gossypium trilobum</name>
    <dbReference type="NCBI Taxonomy" id="34281"/>
    <lineage>
        <taxon>Eukaryota</taxon>
        <taxon>Viridiplantae</taxon>
        <taxon>Streptophyta</taxon>
        <taxon>Embryophyta</taxon>
        <taxon>Tracheophyta</taxon>
        <taxon>Spermatophyta</taxon>
        <taxon>Magnoliopsida</taxon>
        <taxon>eudicotyledons</taxon>
        <taxon>Gunneridae</taxon>
        <taxon>Pentapetalae</taxon>
        <taxon>rosids</taxon>
        <taxon>malvids</taxon>
        <taxon>Malvales</taxon>
        <taxon>Malvaceae</taxon>
        <taxon>Malvoideae</taxon>
        <taxon>Gossypium</taxon>
    </lineage>
</organism>
<dbReference type="EMBL" id="JABEZW010000010">
    <property type="protein sequence ID" value="MBA0778038.1"/>
    <property type="molecule type" value="Genomic_DNA"/>
</dbReference>
<sequence>MAKALDDVYRAHMASEAVQMATGCPIAEFERLLHFFTP</sequence>
<evidence type="ECO:0000313" key="2">
    <source>
        <dbReference type="Proteomes" id="UP000593568"/>
    </source>
</evidence>